<keyword evidence="8" id="KW-1185">Reference proteome</keyword>
<dbReference type="Gene3D" id="1.10.10.60">
    <property type="entry name" value="Homeodomain-like"/>
    <property type="match status" value="2"/>
</dbReference>
<dbReference type="Pfam" id="PF12833">
    <property type="entry name" value="HTH_18"/>
    <property type="match status" value="1"/>
</dbReference>
<sequence>MKIPVSKDSLPILIVEDDVECLALLESLLKRKGYSNVVAAGSGEAALEYLAGNEVGALVLDLHLPGVSGTGLVKMVRACRPCMSVVIVTGSSKLDTAVECMKLGAADFLTKPISFERLVECLDRALERYQESCGAAAGGLAWREGEAGAPAIPEELPERLRAAIRYLEENLAAPISLERLAEEACFSKFHFCREFKKYLGVTPIQYLMQRRIDLAARLLRSKHLPISAVALKTGFPDQSEFTKSFKKCLGVTPSTYKQAALRGASAALPGLVL</sequence>
<evidence type="ECO:0000259" key="5">
    <source>
        <dbReference type="PROSITE" id="PS01124"/>
    </source>
</evidence>
<dbReference type="InterPro" id="IPR011006">
    <property type="entry name" value="CheY-like_superfamily"/>
</dbReference>
<keyword evidence="2" id="KW-0238">DNA-binding</keyword>
<dbReference type="GO" id="GO:0043565">
    <property type="term" value="F:sequence-specific DNA binding"/>
    <property type="evidence" value="ECO:0007669"/>
    <property type="project" value="InterPro"/>
</dbReference>
<dbReference type="PANTHER" id="PTHR46796:SF14">
    <property type="entry name" value="TRANSCRIPTIONAL REGULATORY PROTEIN"/>
    <property type="match status" value="1"/>
</dbReference>
<dbReference type="GO" id="GO:0000160">
    <property type="term" value="P:phosphorelay signal transduction system"/>
    <property type="evidence" value="ECO:0007669"/>
    <property type="project" value="InterPro"/>
</dbReference>
<dbReference type="RefSeq" id="WP_183354383.1">
    <property type="nucleotide sequence ID" value="NZ_BLXX01000004.1"/>
</dbReference>
<dbReference type="PROSITE" id="PS50110">
    <property type="entry name" value="RESPONSE_REGULATORY"/>
    <property type="match status" value="1"/>
</dbReference>
<dbReference type="PROSITE" id="PS00041">
    <property type="entry name" value="HTH_ARAC_FAMILY_1"/>
    <property type="match status" value="1"/>
</dbReference>
<evidence type="ECO:0000256" key="4">
    <source>
        <dbReference type="PROSITE-ProRule" id="PRU00169"/>
    </source>
</evidence>
<keyword evidence="4" id="KW-0597">Phosphoprotein</keyword>
<evidence type="ECO:0008006" key="9">
    <source>
        <dbReference type="Google" id="ProtNLM"/>
    </source>
</evidence>
<keyword evidence="1" id="KW-0805">Transcription regulation</keyword>
<comment type="caution">
    <text evidence="7">The sequence shown here is derived from an EMBL/GenBank/DDBJ whole genome shotgun (WGS) entry which is preliminary data.</text>
</comment>
<dbReference type="InterPro" id="IPR001789">
    <property type="entry name" value="Sig_transdc_resp-reg_receiver"/>
</dbReference>
<dbReference type="AlphaFoldDB" id="A0A6V8MHV4"/>
<evidence type="ECO:0000256" key="1">
    <source>
        <dbReference type="ARBA" id="ARBA00023015"/>
    </source>
</evidence>
<evidence type="ECO:0000256" key="3">
    <source>
        <dbReference type="ARBA" id="ARBA00023163"/>
    </source>
</evidence>
<dbReference type="InterPro" id="IPR018060">
    <property type="entry name" value="HTH_AraC"/>
</dbReference>
<accession>A0A6V8MHV4</accession>
<dbReference type="SMART" id="SM00448">
    <property type="entry name" value="REC"/>
    <property type="match status" value="1"/>
</dbReference>
<dbReference type="Gene3D" id="3.40.50.2300">
    <property type="match status" value="1"/>
</dbReference>
<dbReference type="CDD" id="cd00156">
    <property type="entry name" value="REC"/>
    <property type="match status" value="1"/>
</dbReference>
<dbReference type="InterPro" id="IPR050204">
    <property type="entry name" value="AraC_XylS_family_regulators"/>
</dbReference>
<protein>
    <recommendedName>
        <fullName evidence="9">DNA-binding response regulator</fullName>
    </recommendedName>
</protein>
<dbReference type="SUPFAM" id="SSF52172">
    <property type="entry name" value="CheY-like"/>
    <property type="match status" value="1"/>
</dbReference>
<dbReference type="PANTHER" id="PTHR46796">
    <property type="entry name" value="HTH-TYPE TRANSCRIPTIONAL ACTIVATOR RHAS-RELATED"/>
    <property type="match status" value="1"/>
</dbReference>
<evidence type="ECO:0000313" key="7">
    <source>
        <dbReference type="EMBL" id="GFO59565.1"/>
    </source>
</evidence>
<dbReference type="GO" id="GO:0003700">
    <property type="term" value="F:DNA-binding transcription factor activity"/>
    <property type="evidence" value="ECO:0007669"/>
    <property type="project" value="InterPro"/>
</dbReference>
<evidence type="ECO:0000259" key="6">
    <source>
        <dbReference type="PROSITE" id="PS50110"/>
    </source>
</evidence>
<dbReference type="InterPro" id="IPR009057">
    <property type="entry name" value="Homeodomain-like_sf"/>
</dbReference>
<keyword evidence="3" id="KW-0804">Transcription</keyword>
<dbReference type="InterPro" id="IPR018062">
    <property type="entry name" value="HTH_AraC-typ_CS"/>
</dbReference>
<evidence type="ECO:0000256" key="2">
    <source>
        <dbReference type="ARBA" id="ARBA00023125"/>
    </source>
</evidence>
<reference evidence="8" key="1">
    <citation type="submission" date="2020-06" db="EMBL/GenBank/DDBJ databases">
        <title>Draft genomic sequence of Geomonas sp. Red330.</title>
        <authorList>
            <person name="Itoh H."/>
            <person name="Zhenxing X."/>
            <person name="Ushijima N."/>
            <person name="Masuda Y."/>
            <person name="Shiratori Y."/>
            <person name="Senoo K."/>
        </authorList>
    </citation>
    <scope>NUCLEOTIDE SEQUENCE [LARGE SCALE GENOMIC DNA]</scope>
    <source>
        <strain evidence="8">Red330</strain>
    </source>
</reference>
<dbReference type="SMART" id="SM00342">
    <property type="entry name" value="HTH_ARAC"/>
    <property type="match status" value="1"/>
</dbReference>
<proteinExistence type="predicted"/>
<organism evidence="7 8">
    <name type="scientific">Geomonas silvestris</name>
    <dbReference type="NCBI Taxonomy" id="2740184"/>
    <lineage>
        <taxon>Bacteria</taxon>
        <taxon>Pseudomonadati</taxon>
        <taxon>Thermodesulfobacteriota</taxon>
        <taxon>Desulfuromonadia</taxon>
        <taxon>Geobacterales</taxon>
        <taxon>Geobacteraceae</taxon>
        <taxon>Geomonas</taxon>
    </lineage>
</organism>
<feature type="domain" description="HTH araC/xylS-type" evidence="5">
    <location>
        <begin position="161"/>
        <end position="259"/>
    </location>
</feature>
<dbReference type="PRINTS" id="PR00032">
    <property type="entry name" value="HTHARAC"/>
</dbReference>
<dbReference type="InterPro" id="IPR020449">
    <property type="entry name" value="Tscrpt_reg_AraC-type_HTH"/>
</dbReference>
<dbReference type="Pfam" id="PF00072">
    <property type="entry name" value="Response_reg"/>
    <property type="match status" value="1"/>
</dbReference>
<dbReference type="EMBL" id="BLXX01000004">
    <property type="protein sequence ID" value="GFO59565.1"/>
    <property type="molecule type" value="Genomic_DNA"/>
</dbReference>
<gene>
    <name evidence="7" type="ORF">GMST_18900</name>
</gene>
<name>A0A6V8MHV4_9BACT</name>
<dbReference type="SUPFAM" id="SSF46689">
    <property type="entry name" value="Homeodomain-like"/>
    <property type="match status" value="2"/>
</dbReference>
<dbReference type="PROSITE" id="PS01124">
    <property type="entry name" value="HTH_ARAC_FAMILY_2"/>
    <property type="match status" value="1"/>
</dbReference>
<evidence type="ECO:0000313" key="8">
    <source>
        <dbReference type="Proteomes" id="UP000556026"/>
    </source>
</evidence>
<feature type="modified residue" description="4-aspartylphosphate" evidence="4">
    <location>
        <position position="61"/>
    </location>
</feature>
<dbReference type="Proteomes" id="UP000556026">
    <property type="component" value="Unassembled WGS sequence"/>
</dbReference>
<feature type="domain" description="Response regulatory" evidence="6">
    <location>
        <begin position="11"/>
        <end position="126"/>
    </location>
</feature>